<dbReference type="GO" id="GO:0006865">
    <property type="term" value="P:amino acid transport"/>
    <property type="evidence" value="ECO:0007669"/>
    <property type="project" value="UniProtKB-KW"/>
</dbReference>
<accession>A0A9X2BZU2</accession>
<dbReference type="PANTHER" id="PTHR30483">
    <property type="entry name" value="LEUCINE-SPECIFIC-BINDING PROTEIN"/>
    <property type="match status" value="1"/>
</dbReference>
<reference evidence="6" key="1">
    <citation type="submission" date="2021-11" db="EMBL/GenBank/DDBJ databases">
        <title>BS-T2-15 a new species belonging to the Comamonadaceae family isolated from the soil of a French oak forest.</title>
        <authorList>
            <person name="Mieszkin S."/>
            <person name="Alain K."/>
        </authorList>
    </citation>
    <scope>NUCLEOTIDE SEQUENCE</scope>
    <source>
        <strain evidence="6">BS-T2-15</strain>
    </source>
</reference>
<proteinExistence type="inferred from homology"/>
<dbReference type="Pfam" id="PF13458">
    <property type="entry name" value="Peripla_BP_6"/>
    <property type="match status" value="1"/>
</dbReference>
<keyword evidence="7" id="KW-1185">Reference proteome</keyword>
<dbReference type="PRINTS" id="PR00337">
    <property type="entry name" value="LEUILEVALBP"/>
</dbReference>
<dbReference type="InterPro" id="IPR000709">
    <property type="entry name" value="Leu_Ile_Val-bd"/>
</dbReference>
<dbReference type="AlphaFoldDB" id="A0A9X2BZU2"/>
<dbReference type="PANTHER" id="PTHR30483:SF6">
    <property type="entry name" value="PERIPLASMIC BINDING PROTEIN OF ABC TRANSPORTER FOR NATURAL AMINO ACIDS"/>
    <property type="match status" value="1"/>
</dbReference>
<comment type="caution">
    <text evidence="6">The sequence shown here is derived from an EMBL/GenBank/DDBJ whole genome shotgun (WGS) entry which is preliminary data.</text>
</comment>
<dbReference type="InterPro" id="IPR028081">
    <property type="entry name" value="Leu-bd"/>
</dbReference>
<dbReference type="Gene3D" id="3.40.50.2300">
    <property type="match status" value="2"/>
</dbReference>
<evidence type="ECO:0000256" key="4">
    <source>
        <dbReference type="ARBA" id="ARBA00022970"/>
    </source>
</evidence>
<evidence type="ECO:0000256" key="3">
    <source>
        <dbReference type="ARBA" id="ARBA00022729"/>
    </source>
</evidence>
<dbReference type="InterPro" id="IPR051010">
    <property type="entry name" value="BCAA_transport"/>
</dbReference>
<keyword evidence="3" id="KW-0732">Signal</keyword>
<organism evidence="6 7">
    <name type="scientific">Scleromatobacter humisilvae</name>
    <dbReference type="NCBI Taxonomy" id="2897159"/>
    <lineage>
        <taxon>Bacteria</taxon>
        <taxon>Pseudomonadati</taxon>
        <taxon>Pseudomonadota</taxon>
        <taxon>Betaproteobacteria</taxon>
        <taxon>Burkholderiales</taxon>
        <taxon>Sphaerotilaceae</taxon>
        <taxon>Scleromatobacter</taxon>
    </lineage>
</organism>
<feature type="domain" description="Leucine-binding protein" evidence="5">
    <location>
        <begin position="28"/>
        <end position="343"/>
    </location>
</feature>
<evidence type="ECO:0000256" key="1">
    <source>
        <dbReference type="ARBA" id="ARBA00010062"/>
    </source>
</evidence>
<protein>
    <submittedName>
        <fullName evidence="6">ABC transporter substrate-binding protein</fullName>
    </submittedName>
</protein>
<evidence type="ECO:0000256" key="2">
    <source>
        <dbReference type="ARBA" id="ARBA00022448"/>
    </source>
</evidence>
<dbReference type="Proteomes" id="UP001139353">
    <property type="component" value="Unassembled WGS sequence"/>
</dbReference>
<evidence type="ECO:0000259" key="5">
    <source>
        <dbReference type="Pfam" id="PF13458"/>
    </source>
</evidence>
<gene>
    <name evidence="6" type="ORF">LPC04_08390</name>
</gene>
<comment type="similarity">
    <text evidence="1">Belongs to the leucine-binding protein family.</text>
</comment>
<evidence type="ECO:0000313" key="6">
    <source>
        <dbReference type="EMBL" id="MCK9685726.1"/>
    </source>
</evidence>
<keyword evidence="4" id="KW-0029">Amino-acid transport</keyword>
<evidence type="ECO:0000313" key="7">
    <source>
        <dbReference type="Proteomes" id="UP001139353"/>
    </source>
</evidence>
<name>A0A9X2BZU2_9BURK</name>
<sequence>MPPTRLKPIRRLAAIGLSALCGCQPAPPIKVAFIGGLSGHVSELAIDGRNGAQLAIETLNAQGGPRYELRVHDDARATDDAATAVDAVADDGDAFAVGPMTSVVAKRMVPEAARRHLVLISPTANSDELSGIDDWFFRVIPPAGPGAEQIADAAVGRGLLSASVMADWGNRTYSESFSTKFAARFQSQGGAAPNVVRYGADAAPDYAKIAVDLLATHPRLVLLVCGAVDASIAAQQLRRLDPDVQLAMASWAANVQLLQMGGRAIEGALVLQALDLDSPEPAYVDFRKRYIERFGNPPSQAAVFSFDATMMGAEGLRRKTDGQSLRDVLGAPGTWPGLQHPVTLDHFGDSINRFHLSEVRKGRFVMLAS</sequence>
<dbReference type="SUPFAM" id="SSF53822">
    <property type="entry name" value="Periplasmic binding protein-like I"/>
    <property type="match status" value="1"/>
</dbReference>
<dbReference type="RefSeq" id="WP_275681721.1">
    <property type="nucleotide sequence ID" value="NZ_JAJLJH010000001.1"/>
</dbReference>
<dbReference type="PROSITE" id="PS51257">
    <property type="entry name" value="PROKAR_LIPOPROTEIN"/>
    <property type="match status" value="1"/>
</dbReference>
<dbReference type="InterPro" id="IPR028082">
    <property type="entry name" value="Peripla_BP_I"/>
</dbReference>
<keyword evidence="2" id="KW-0813">Transport</keyword>
<dbReference type="EMBL" id="JAJLJH010000001">
    <property type="protein sequence ID" value="MCK9685726.1"/>
    <property type="molecule type" value="Genomic_DNA"/>
</dbReference>